<reference evidence="5 6" key="1">
    <citation type="submission" date="2021-06" db="EMBL/GenBank/DDBJ databases">
        <authorList>
            <person name="Kallberg Y."/>
            <person name="Tangrot J."/>
            <person name="Rosling A."/>
        </authorList>
    </citation>
    <scope>NUCLEOTIDE SEQUENCE [LARGE SCALE GENOMIC DNA]</scope>
    <source>
        <strain evidence="5 6">120-4 pot B 10/14</strain>
    </source>
</reference>
<evidence type="ECO:0000256" key="1">
    <source>
        <dbReference type="ARBA" id="ARBA00004340"/>
    </source>
</evidence>
<feature type="domain" description="Crinkler effector protein N-terminal" evidence="4">
    <location>
        <begin position="2"/>
        <end position="81"/>
    </location>
</feature>
<evidence type="ECO:0000259" key="4">
    <source>
        <dbReference type="Pfam" id="PF20147"/>
    </source>
</evidence>
<keyword evidence="6" id="KW-1185">Reference proteome</keyword>
<dbReference type="Proteomes" id="UP000789901">
    <property type="component" value="Unassembled WGS sequence"/>
</dbReference>
<proteinExistence type="predicted"/>
<dbReference type="InterPro" id="IPR045379">
    <property type="entry name" value="Crinkler_N"/>
</dbReference>
<comment type="caution">
    <text evidence="5">The sequence shown here is derived from an EMBL/GenBank/DDBJ whole genome shotgun (WGS) entry which is preliminary data.</text>
</comment>
<evidence type="ECO:0000256" key="2">
    <source>
        <dbReference type="ARBA" id="ARBA00004613"/>
    </source>
</evidence>
<protein>
    <submittedName>
        <fullName evidence="5">36822_t:CDS:1</fullName>
    </submittedName>
</protein>
<evidence type="ECO:0000313" key="6">
    <source>
        <dbReference type="Proteomes" id="UP000789901"/>
    </source>
</evidence>
<comment type="subcellular location">
    <subcellularLocation>
        <location evidence="1">Host cell</location>
    </subcellularLocation>
    <subcellularLocation>
        <location evidence="2">Secreted</location>
    </subcellularLocation>
</comment>
<evidence type="ECO:0000313" key="5">
    <source>
        <dbReference type="EMBL" id="CAG8849932.1"/>
    </source>
</evidence>
<organism evidence="5 6">
    <name type="scientific">Gigaspora margarita</name>
    <dbReference type="NCBI Taxonomy" id="4874"/>
    <lineage>
        <taxon>Eukaryota</taxon>
        <taxon>Fungi</taxon>
        <taxon>Fungi incertae sedis</taxon>
        <taxon>Mucoromycota</taxon>
        <taxon>Glomeromycotina</taxon>
        <taxon>Glomeromycetes</taxon>
        <taxon>Diversisporales</taxon>
        <taxon>Gigasporaceae</taxon>
        <taxon>Gigaspora</taxon>
    </lineage>
</organism>
<keyword evidence="3" id="KW-0964">Secreted</keyword>
<sequence length="313" mass="35345">KAFHIDIEINMKVSQIKQLLINSKNRFVGKDAEELILWHVDIPTKDRDLGTTIKIEDIEGSIEMSPSDDVKKYFGKPEHNNLELITAEEILEFLLAKFEKLPGDPLITSYGHKFPFVGRSTTARRLTESFISQFKAACKGNDRIERPIFISAGAPGTGKTRNLIETIPMIRSCFPYFATNEISNEIQEISYLLDNPVQILMTYDNPLNIEKSLGASSAIGLRILHYYFASQSYLFDFIDQMIAEFGDEPLKQKLNVSMAINVIATSIRGNNASHPLLIYVALDEFQKVVGAPFCKGDSDQEKRQYLKEVTLAL</sequence>
<feature type="non-terminal residue" evidence="5">
    <location>
        <position position="313"/>
    </location>
</feature>
<accession>A0ABN7X7F9</accession>
<name>A0ABN7X7F9_GIGMA</name>
<dbReference type="Pfam" id="PF20147">
    <property type="entry name" value="Crinkler"/>
    <property type="match status" value="1"/>
</dbReference>
<dbReference type="EMBL" id="CAJVQB010098709">
    <property type="protein sequence ID" value="CAG8849932.1"/>
    <property type="molecule type" value="Genomic_DNA"/>
</dbReference>
<gene>
    <name evidence="5" type="ORF">GMARGA_LOCUS39953</name>
</gene>
<feature type="non-terminal residue" evidence="5">
    <location>
        <position position="1"/>
    </location>
</feature>
<evidence type="ECO:0000256" key="3">
    <source>
        <dbReference type="ARBA" id="ARBA00022525"/>
    </source>
</evidence>